<dbReference type="RefSeq" id="WP_053413013.1">
    <property type="nucleotide sequence ID" value="NZ_CP006841.1"/>
</dbReference>
<organism evidence="2 3">
    <name type="scientific">Corynebacterium lactis RW2-5</name>
    <dbReference type="NCBI Taxonomy" id="1408189"/>
    <lineage>
        <taxon>Bacteria</taxon>
        <taxon>Bacillati</taxon>
        <taxon>Actinomycetota</taxon>
        <taxon>Actinomycetes</taxon>
        <taxon>Mycobacteriales</taxon>
        <taxon>Corynebacteriaceae</taxon>
        <taxon>Corynebacterium</taxon>
    </lineage>
</organism>
<accession>A0A0K2H3C6</accession>
<dbReference type="Proteomes" id="UP000058446">
    <property type="component" value="Chromosome"/>
</dbReference>
<keyword evidence="1" id="KW-0472">Membrane</keyword>
<reference evidence="2 3" key="1">
    <citation type="submission" date="2013-10" db="EMBL/GenBank/DDBJ databases">
        <title>Complete genome sequence of Corynebacterium lactis DSM 45799(T), isolated from raw cow milk.</title>
        <authorList>
            <person name="Ruckert C."/>
            <person name="Albersmeier A."/>
            <person name="Lipski A."/>
            <person name="Kalinowski J."/>
        </authorList>
    </citation>
    <scope>NUCLEOTIDE SEQUENCE [LARGE SCALE GENOMIC DNA]</scope>
    <source>
        <strain evidence="2 3">RW2-5</strain>
    </source>
</reference>
<keyword evidence="3" id="KW-1185">Reference proteome</keyword>
<evidence type="ECO:0000313" key="2">
    <source>
        <dbReference type="EMBL" id="ALA68211.1"/>
    </source>
</evidence>
<keyword evidence="1" id="KW-0812">Transmembrane</keyword>
<gene>
    <name evidence="2" type="ORF">CLAC_11590</name>
</gene>
<dbReference type="PATRIC" id="fig|1408189.4.peg.2339"/>
<sequence length="64" mass="6529">MAYETDSEPRRSIGPALASALIGALLGGAIIFGLGQALTEDQIPEAQAVSADQALLGGVEYGQR</sequence>
<dbReference type="KEGG" id="clw:CLAC_11590"/>
<proteinExistence type="predicted"/>
<dbReference type="EMBL" id="CP006841">
    <property type="protein sequence ID" value="ALA68211.1"/>
    <property type="molecule type" value="Genomic_DNA"/>
</dbReference>
<dbReference type="AlphaFoldDB" id="A0A0K2H3C6"/>
<keyword evidence="1" id="KW-1133">Transmembrane helix</keyword>
<evidence type="ECO:0008006" key="4">
    <source>
        <dbReference type="Google" id="ProtNLM"/>
    </source>
</evidence>
<name>A0A0K2H3C6_9CORY</name>
<protein>
    <recommendedName>
        <fullName evidence="4">DUF2613 domain-containing protein</fullName>
    </recommendedName>
</protein>
<evidence type="ECO:0000313" key="3">
    <source>
        <dbReference type="Proteomes" id="UP000058446"/>
    </source>
</evidence>
<feature type="transmembrane region" description="Helical" evidence="1">
    <location>
        <begin position="12"/>
        <end position="34"/>
    </location>
</feature>
<dbReference type="STRING" id="1408189.CLAC_11590"/>
<dbReference type="Pfam" id="PF11021">
    <property type="entry name" value="DUF2613"/>
    <property type="match status" value="1"/>
</dbReference>
<dbReference type="InterPro" id="IPR022566">
    <property type="entry name" value="DUF2613"/>
</dbReference>
<evidence type="ECO:0000256" key="1">
    <source>
        <dbReference type="SAM" id="Phobius"/>
    </source>
</evidence>